<comment type="caution">
    <text evidence="2">The sequence shown here is derived from an EMBL/GenBank/DDBJ whole genome shotgun (WGS) entry which is preliminary data.</text>
</comment>
<dbReference type="GO" id="GO:0009733">
    <property type="term" value="P:response to auxin"/>
    <property type="evidence" value="ECO:0007669"/>
    <property type="project" value="InterPro"/>
</dbReference>
<evidence type="ECO:0000313" key="2">
    <source>
        <dbReference type="EMBL" id="RVX12349.1"/>
    </source>
</evidence>
<proteinExistence type="inferred from homology"/>
<sequence>MISAKKLIKMARNWQKMAAIRRKRIILPRTSGEVDADGCSTSTAEKGHFVVYSSDESRFVVPLPYLNSNIFRELFKMSEEEFGLPSNGPITLPCDAVFIEYIISLVQQSIAKDLEKALLTAIATGFLRPILASWVDLNKGLLLLPLASSTISGNRHCIMLKAEAEIDENLACRHRSGRSSDGLGGQPV</sequence>
<dbReference type="PANTHER" id="PTHR31175:SF65">
    <property type="entry name" value="AUXIN-RESPONSIVE PROTEIN SAUR66-LIKE"/>
    <property type="match status" value="1"/>
</dbReference>
<name>A0A438JTT9_VITVI</name>
<dbReference type="EMBL" id="QGNW01000028">
    <property type="protein sequence ID" value="RVX12349.1"/>
    <property type="molecule type" value="Genomic_DNA"/>
</dbReference>
<dbReference type="Proteomes" id="UP000288805">
    <property type="component" value="Unassembled WGS sequence"/>
</dbReference>
<reference evidence="2 3" key="1">
    <citation type="journal article" date="2018" name="PLoS Genet.">
        <title>Population sequencing reveals clonal diversity and ancestral inbreeding in the grapevine cultivar Chardonnay.</title>
        <authorList>
            <person name="Roach M.J."/>
            <person name="Johnson D.L."/>
            <person name="Bohlmann J."/>
            <person name="van Vuuren H.J."/>
            <person name="Jones S.J."/>
            <person name="Pretorius I.S."/>
            <person name="Schmidt S.A."/>
            <person name="Borneman A.R."/>
        </authorList>
    </citation>
    <scope>NUCLEOTIDE SEQUENCE [LARGE SCALE GENOMIC DNA]</scope>
    <source>
        <strain evidence="3">cv. Chardonnay</strain>
        <tissue evidence="2">Leaf</tissue>
    </source>
</reference>
<gene>
    <name evidence="2" type="primary">SAUR64_2</name>
    <name evidence="2" type="ORF">CK203_010478</name>
</gene>
<organism evidence="2 3">
    <name type="scientific">Vitis vinifera</name>
    <name type="common">Grape</name>
    <dbReference type="NCBI Taxonomy" id="29760"/>
    <lineage>
        <taxon>Eukaryota</taxon>
        <taxon>Viridiplantae</taxon>
        <taxon>Streptophyta</taxon>
        <taxon>Embryophyta</taxon>
        <taxon>Tracheophyta</taxon>
        <taxon>Spermatophyta</taxon>
        <taxon>Magnoliopsida</taxon>
        <taxon>eudicotyledons</taxon>
        <taxon>Gunneridae</taxon>
        <taxon>Pentapetalae</taxon>
        <taxon>rosids</taxon>
        <taxon>Vitales</taxon>
        <taxon>Vitaceae</taxon>
        <taxon>Viteae</taxon>
        <taxon>Vitis</taxon>
    </lineage>
</organism>
<dbReference type="AlphaFoldDB" id="A0A438JTT9"/>
<accession>A0A438JTT9</accession>
<evidence type="ECO:0000256" key="1">
    <source>
        <dbReference type="ARBA" id="ARBA00006974"/>
    </source>
</evidence>
<comment type="similarity">
    <text evidence="1">Belongs to the ARG7 family.</text>
</comment>
<dbReference type="PANTHER" id="PTHR31175">
    <property type="entry name" value="AUXIN-RESPONSIVE FAMILY PROTEIN"/>
    <property type="match status" value="1"/>
</dbReference>
<evidence type="ECO:0000313" key="3">
    <source>
        <dbReference type="Proteomes" id="UP000288805"/>
    </source>
</evidence>
<dbReference type="Pfam" id="PF02519">
    <property type="entry name" value="Auxin_inducible"/>
    <property type="match status" value="1"/>
</dbReference>
<dbReference type="InterPro" id="IPR003676">
    <property type="entry name" value="SAUR_fam"/>
</dbReference>
<dbReference type="OrthoDB" id="1936278at2759"/>
<protein>
    <submittedName>
        <fullName evidence="2">Auxin-responsive protein SAUR64</fullName>
    </submittedName>
</protein>